<name>A0A9X4M7H4_9CYAN</name>
<feature type="transmembrane region" description="Helical" evidence="1">
    <location>
        <begin position="60"/>
        <end position="79"/>
    </location>
</feature>
<dbReference type="AlphaFoldDB" id="A0A9X4M7H4"/>
<accession>A0A9X4M7H4</accession>
<evidence type="ECO:0000256" key="1">
    <source>
        <dbReference type="SAM" id="Phobius"/>
    </source>
</evidence>
<keyword evidence="3" id="KW-1185">Reference proteome</keyword>
<keyword evidence="1" id="KW-0812">Transmembrane</keyword>
<dbReference type="GO" id="GO:0016020">
    <property type="term" value="C:membrane"/>
    <property type="evidence" value="ECO:0007669"/>
    <property type="project" value="InterPro"/>
</dbReference>
<dbReference type="InterPro" id="IPR037185">
    <property type="entry name" value="EmrE-like"/>
</dbReference>
<feature type="transmembrane region" description="Helical" evidence="1">
    <location>
        <begin position="29"/>
        <end position="48"/>
    </location>
</feature>
<gene>
    <name evidence="2" type="ORF">FEV09_04940</name>
</gene>
<keyword evidence="1" id="KW-0472">Membrane</keyword>
<dbReference type="SUPFAM" id="SSF103481">
    <property type="entry name" value="Multidrug resistance efflux transporter EmrE"/>
    <property type="match status" value="1"/>
</dbReference>
<dbReference type="InterPro" id="IPR003844">
    <property type="entry name" value="UPF0060"/>
</dbReference>
<dbReference type="EMBL" id="VBTY01000026">
    <property type="protein sequence ID" value="MDG3493897.1"/>
    <property type="molecule type" value="Genomic_DNA"/>
</dbReference>
<dbReference type="Proteomes" id="UP001152872">
    <property type="component" value="Unassembled WGS sequence"/>
</dbReference>
<dbReference type="Gene3D" id="1.10.3730.20">
    <property type="match status" value="1"/>
</dbReference>
<keyword evidence="1" id="KW-1133">Transmembrane helix</keyword>
<proteinExistence type="predicted"/>
<protein>
    <submittedName>
        <fullName evidence="2">Uncharacterized protein</fullName>
    </submittedName>
</protein>
<sequence>MNYLTGLIFIAAALLEVGGDALVRKGLVSSNIVLVIAGFLTLGCYGLMVNLVQWDFSKLLGVYVAVFAVISVLWGFLIFKESIPNSTWIGLAAIVAGGVIIQSGVK</sequence>
<organism evidence="2 3">
    <name type="scientific">Pseudanabaena catenata USMAC16</name>
    <dbReference type="NCBI Taxonomy" id="1855837"/>
    <lineage>
        <taxon>Bacteria</taxon>
        <taxon>Bacillati</taxon>
        <taxon>Cyanobacteriota</taxon>
        <taxon>Cyanophyceae</taxon>
        <taxon>Pseudanabaenales</taxon>
        <taxon>Pseudanabaenaceae</taxon>
        <taxon>Pseudanabaena</taxon>
    </lineage>
</organism>
<feature type="transmembrane region" description="Helical" evidence="1">
    <location>
        <begin position="85"/>
        <end position="105"/>
    </location>
</feature>
<comment type="caution">
    <text evidence="2">The sequence shown here is derived from an EMBL/GenBank/DDBJ whole genome shotgun (WGS) entry which is preliminary data.</text>
</comment>
<reference evidence="2" key="1">
    <citation type="submission" date="2019-05" db="EMBL/GenBank/DDBJ databases">
        <title>Whole genome sequencing of Pseudanabaena catenata USMAC16.</title>
        <authorList>
            <person name="Khan Z."/>
            <person name="Omar W.M."/>
            <person name="Convey P."/>
            <person name="Merican F."/>
            <person name="Najimudin N."/>
        </authorList>
    </citation>
    <scope>NUCLEOTIDE SEQUENCE</scope>
    <source>
        <strain evidence="2">USMAC16</strain>
    </source>
</reference>
<evidence type="ECO:0000313" key="2">
    <source>
        <dbReference type="EMBL" id="MDG3493897.1"/>
    </source>
</evidence>
<dbReference type="Pfam" id="PF02694">
    <property type="entry name" value="UPF0060"/>
    <property type="match status" value="1"/>
</dbReference>
<dbReference type="RefSeq" id="WP_009625952.1">
    <property type="nucleotide sequence ID" value="NZ_VBTY01000026.1"/>
</dbReference>
<evidence type="ECO:0000313" key="3">
    <source>
        <dbReference type="Proteomes" id="UP001152872"/>
    </source>
</evidence>